<organism evidence="1 2">
    <name type="scientific">Cellulomonas wangleii</name>
    <dbReference type="NCBI Taxonomy" id="2816956"/>
    <lineage>
        <taxon>Bacteria</taxon>
        <taxon>Bacillati</taxon>
        <taxon>Actinomycetota</taxon>
        <taxon>Actinomycetes</taxon>
        <taxon>Micrococcales</taxon>
        <taxon>Cellulomonadaceae</taxon>
        <taxon>Cellulomonas</taxon>
    </lineage>
</organism>
<evidence type="ECO:0000313" key="2">
    <source>
        <dbReference type="Proteomes" id="UP000677804"/>
    </source>
</evidence>
<protein>
    <submittedName>
        <fullName evidence="1">DUF2071 domain-containing protein</fullName>
    </submittedName>
</protein>
<dbReference type="PANTHER" id="PTHR39186">
    <property type="entry name" value="DUF2071 FAMILY PROTEIN"/>
    <property type="match status" value="1"/>
</dbReference>
<sequence>MSGRLPDAPIRVPVALMRWETLTFVHWAYPPQVVAAHLPPGLEPQVLDGAAWVGITPFVMRDPRVPGLPTPPAWSRFVEVNVRTYVRHPASGTDGLWFLRLLCTRPAVVVGLRAAGVPYRMASGRVEDGGDATRYRARGRDGGMLDPRVVPGARLAPDPWLVSVTGRWNAYGRRAGRLWRAPVAHPPWPLHAATVERLETDLPQVCGLPAPSGAPHVVWSPGVDVRAGAPRLLPRT</sequence>
<dbReference type="Pfam" id="PF09844">
    <property type="entry name" value="DUF2071"/>
    <property type="match status" value="1"/>
</dbReference>
<dbReference type="EMBL" id="CP074405">
    <property type="protein sequence ID" value="QVI62544.1"/>
    <property type="molecule type" value="Genomic_DNA"/>
</dbReference>
<dbReference type="RefSeq" id="WP_207340205.1">
    <property type="nucleotide sequence ID" value="NZ_CP074405.1"/>
</dbReference>
<keyword evidence="2" id="KW-1185">Reference proteome</keyword>
<evidence type="ECO:0000313" key="1">
    <source>
        <dbReference type="EMBL" id="QVI62544.1"/>
    </source>
</evidence>
<dbReference type="Proteomes" id="UP000677804">
    <property type="component" value="Chromosome"/>
</dbReference>
<gene>
    <name evidence="1" type="ORF">KG103_00880</name>
</gene>
<dbReference type="PANTHER" id="PTHR39186:SF1">
    <property type="entry name" value="DUF2071 DOMAIN-CONTAINING PROTEIN"/>
    <property type="match status" value="1"/>
</dbReference>
<dbReference type="SUPFAM" id="SSF160104">
    <property type="entry name" value="Acetoacetate decarboxylase-like"/>
    <property type="match status" value="1"/>
</dbReference>
<proteinExistence type="predicted"/>
<dbReference type="Gene3D" id="2.40.400.10">
    <property type="entry name" value="Acetoacetate decarboxylase-like"/>
    <property type="match status" value="1"/>
</dbReference>
<name>A0ABX8D524_9CELL</name>
<accession>A0ABX8D524</accession>
<reference evidence="1 2" key="1">
    <citation type="submission" date="2021-05" db="EMBL/GenBank/DDBJ databases">
        <title>Novel species in genus Cellulomonas.</title>
        <authorList>
            <person name="Zhang G."/>
        </authorList>
    </citation>
    <scope>NUCLEOTIDE SEQUENCE [LARGE SCALE GENOMIC DNA]</scope>
    <source>
        <strain evidence="2">zg-ZUI222</strain>
    </source>
</reference>
<dbReference type="InterPro" id="IPR023375">
    <property type="entry name" value="ADC_dom_sf"/>
</dbReference>
<dbReference type="InterPro" id="IPR018644">
    <property type="entry name" value="DUF2071"/>
</dbReference>